<protein>
    <submittedName>
        <fullName evidence="3">Uncharacterized protein</fullName>
    </submittedName>
</protein>
<reference evidence="3" key="1">
    <citation type="submission" date="2023-11" db="EMBL/GenBank/DDBJ databases">
        <authorList>
            <person name="De Vega J J."/>
            <person name="De Vega J J."/>
        </authorList>
    </citation>
    <scope>NUCLEOTIDE SEQUENCE</scope>
</reference>
<evidence type="ECO:0000313" key="2">
    <source>
        <dbReference type="EMBL" id="CAK5263151.1"/>
    </source>
</evidence>
<evidence type="ECO:0000313" key="4">
    <source>
        <dbReference type="Proteomes" id="UP001295794"/>
    </source>
</evidence>
<gene>
    <name evidence="3" type="ORF">MYCIT1_LOCUS22731</name>
    <name evidence="2" type="ORF">MYCIT1_LOCUS2427</name>
</gene>
<comment type="caution">
    <text evidence="3">The sequence shown here is derived from an EMBL/GenBank/DDBJ whole genome shotgun (WGS) entry which is preliminary data.</text>
</comment>
<sequence length="245" mass="26861">MFHYSRIEDGAISGDPPAFHSIHDALSELGVRYDEDGFGLGLDDELVSDRDHVWPALRARVPDPRVRISLLDRADDALAISDERGGCRPEDAARGHVGVEQREARPDAGPRSDDDDLLEQVGCVEEPVHGCAADPELLGRVADHLAGPVAGVRHDDGEALGCRSVVVRDGCEGVPLEEGFRRDLQAVERLHVAVLKMQTRGVAREHFRVHLDVAQTAPREKRAACRDAQRPEVGCVDDVASERRR</sequence>
<feature type="region of interest" description="Disordered" evidence="1">
    <location>
        <begin position="83"/>
        <end position="115"/>
    </location>
</feature>
<proteinExistence type="predicted"/>
<feature type="compositionally biased region" description="Basic and acidic residues" evidence="1">
    <location>
        <begin position="83"/>
        <end position="112"/>
    </location>
</feature>
<dbReference type="EMBL" id="CAVNYO010000035">
    <property type="protein sequence ID" value="CAK5263151.1"/>
    <property type="molecule type" value="Genomic_DNA"/>
</dbReference>
<dbReference type="Proteomes" id="UP001295794">
    <property type="component" value="Unassembled WGS sequence"/>
</dbReference>
<organism evidence="3 4">
    <name type="scientific">Mycena citricolor</name>
    <dbReference type="NCBI Taxonomy" id="2018698"/>
    <lineage>
        <taxon>Eukaryota</taxon>
        <taxon>Fungi</taxon>
        <taxon>Dikarya</taxon>
        <taxon>Basidiomycota</taxon>
        <taxon>Agaricomycotina</taxon>
        <taxon>Agaricomycetes</taxon>
        <taxon>Agaricomycetidae</taxon>
        <taxon>Agaricales</taxon>
        <taxon>Marasmiineae</taxon>
        <taxon>Mycenaceae</taxon>
        <taxon>Mycena</taxon>
    </lineage>
</organism>
<dbReference type="AlphaFoldDB" id="A0AAD2HFX9"/>
<name>A0AAD2HFX9_9AGAR</name>
<evidence type="ECO:0000313" key="3">
    <source>
        <dbReference type="EMBL" id="CAK5275151.1"/>
    </source>
</evidence>
<evidence type="ECO:0000256" key="1">
    <source>
        <dbReference type="SAM" id="MobiDB-lite"/>
    </source>
</evidence>
<accession>A0AAD2HFX9</accession>
<dbReference type="EMBL" id="CAVNYO010000405">
    <property type="protein sequence ID" value="CAK5275151.1"/>
    <property type="molecule type" value="Genomic_DNA"/>
</dbReference>
<keyword evidence="4" id="KW-1185">Reference proteome</keyword>